<dbReference type="PATRIC" id="fig|159743.3.peg.4762"/>
<dbReference type="InterPro" id="IPR037914">
    <property type="entry name" value="SpoVT-AbrB_sf"/>
</dbReference>
<evidence type="ECO:0000313" key="2">
    <source>
        <dbReference type="Proteomes" id="UP000032534"/>
    </source>
</evidence>
<keyword evidence="2" id="KW-1185">Reference proteome</keyword>
<protein>
    <submittedName>
        <fullName evidence="1">Peptidase A2</fullName>
    </submittedName>
</protein>
<sequence length="87" mass="9911">MMSVKMTRNLETFSRLVIPKEILITCDICANDAIEFFTDEEKGILSLKKYIGQSCKFCQSTEGLSYFKGSLICTSCRYMLKSHPKPV</sequence>
<reference evidence="1 2" key="1">
    <citation type="submission" date="2014-11" db="EMBL/GenBank/DDBJ databases">
        <title>Draft Genome Sequences of Paenibacillus polymyxa NRRL B-30509 and Paenibacillus terrae NRRL B-30644, Strains from a Poultry Environment that Produce Tridecaptin A and Paenicidins.</title>
        <authorList>
            <person name="van Belkum M.J."/>
            <person name="Lohans C.T."/>
            <person name="Vederas J.C."/>
        </authorList>
    </citation>
    <scope>NUCLEOTIDE SEQUENCE [LARGE SCALE GENOMIC DNA]</scope>
    <source>
        <strain evidence="1 2">NRRL B-30644</strain>
    </source>
</reference>
<dbReference type="Gene3D" id="2.10.260.10">
    <property type="match status" value="1"/>
</dbReference>
<dbReference type="AlphaFoldDB" id="A0A0D7WWU2"/>
<comment type="caution">
    <text evidence="1">The sequence shown here is derived from an EMBL/GenBank/DDBJ whole genome shotgun (WGS) entry which is preliminary data.</text>
</comment>
<organism evidence="1 2">
    <name type="scientific">Paenibacillus terrae</name>
    <dbReference type="NCBI Taxonomy" id="159743"/>
    <lineage>
        <taxon>Bacteria</taxon>
        <taxon>Bacillati</taxon>
        <taxon>Bacillota</taxon>
        <taxon>Bacilli</taxon>
        <taxon>Bacillales</taxon>
        <taxon>Paenibacillaceae</taxon>
        <taxon>Paenibacillus</taxon>
    </lineage>
</organism>
<dbReference type="Proteomes" id="UP000032534">
    <property type="component" value="Unassembled WGS sequence"/>
</dbReference>
<name>A0A0D7WWU2_9BACL</name>
<accession>A0A0D7WWU2</accession>
<gene>
    <name evidence="1" type="ORF">QD47_21430</name>
</gene>
<dbReference type="EMBL" id="JTHP01000052">
    <property type="protein sequence ID" value="KJD43640.1"/>
    <property type="molecule type" value="Genomic_DNA"/>
</dbReference>
<dbReference type="SUPFAM" id="SSF89447">
    <property type="entry name" value="AbrB/MazE/MraZ-like"/>
    <property type="match status" value="1"/>
</dbReference>
<proteinExistence type="predicted"/>
<evidence type="ECO:0000313" key="1">
    <source>
        <dbReference type="EMBL" id="KJD43640.1"/>
    </source>
</evidence>